<feature type="transmembrane region" description="Helical" evidence="2">
    <location>
        <begin position="202"/>
        <end position="223"/>
    </location>
</feature>
<proteinExistence type="predicted"/>
<dbReference type="EMBL" id="JAKWBI020000036">
    <property type="protein sequence ID" value="KAJ2905182.1"/>
    <property type="molecule type" value="Genomic_DNA"/>
</dbReference>
<keyword evidence="2" id="KW-0812">Transmembrane</keyword>
<feature type="signal peptide" evidence="3">
    <location>
        <begin position="1"/>
        <end position="33"/>
    </location>
</feature>
<keyword evidence="2" id="KW-1133">Transmembrane helix</keyword>
<evidence type="ECO:0000256" key="3">
    <source>
        <dbReference type="SAM" id="SignalP"/>
    </source>
</evidence>
<evidence type="ECO:0000256" key="2">
    <source>
        <dbReference type="SAM" id="Phobius"/>
    </source>
</evidence>
<name>A0AAD5RVM1_9PEZI</name>
<gene>
    <name evidence="4" type="ORF">MKZ38_006088</name>
</gene>
<keyword evidence="2" id="KW-0472">Membrane</keyword>
<feature type="chain" id="PRO_5042121983" evidence="3">
    <location>
        <begin position="34"/>
        <end position="307"/>
    </location>
</feature>
<keyword evidence="3" id="KW-0732">Signal</keyword>
<reference evidence="4" key="1">
    <citation type="submission" date="2022-07" db="EMBL/GenBank/DDBJ databases">
        <title>Draft genome sequence of Zalerion maritima ATCC 34329, a (micro)plastics degrading marine fungus.</title>
        <authorList>
            <person name="Paco A."/>
            <person name="Goncalves M.F.M."/>
            <person name="Rocha-Santos T.A.P."/>
            <person name="Alves A."/>
        </authorList>
    </citation>
    <scope>NUCLEOTIDE SEQUENCE</scope>
    <source>
        <strain evidence="4">ATCC 34329</strain>
    </source>
</reference>
<evidence type="ECO:0000313" key="5">
    <source>
        <dbReference type="Proteomes" id="UP001201980"/>
    </source>
</evidence>
<dbReference type="Proteomes" id="UP001201980">
    <property type="component" value="Unassembled WGS sequence"/>
</dbReference>
<protein>
    <submittedName>
        <fullName evidence="4">Uncharacterized protein</fullName>
    </submittedName>
</protein>
<sequence>MSSPHQQRSSPTKISTFISHLLLLLSSIPIGTAEDNGKCYRRDGTEWTSELSSRLGTSDVYPCNPDAPVSHCCRAEDYCLSNGLCLNAEDDNWYTIQGCTTEVWEGPCVNEFQNDNGSEKVVIHVWACEFKETKDVIYCLGESNCCDHDGAATVLLPRWTDVYRPLAASTSRSSSASSTSTSEDDTTSASSSSSSDDQTLKIALGVGVGVGACLVASIIFLSVQIRRKNASNEKIERVLYYMRDNGQIQRPPTYRSPAELDCPPAELQGTISLNAPKSPAPTHKSVKETFMSPVKTLFSPSGRGKKF</sequence>
<dbReference type="AlphaFoldDB" id="A0AAD5RVM1"/>
<evidence type="ECO:0000256" key="1">
    <source>
        <dbReference type="SAM" id="MobiDB-lite"/>
    </source>
</evidence>
<organism evidence="4 5">
    <name type="scientific">Zalerion maritima</name>
    <dbReference type="NCBI Taxonomy" id="339359"/>
    <lineage>
        <taxon>Eukaryota</taxon>
        <taxon>Fungi</taxon>
        <taxon>Dikarya</taxon>
        <taxon>Ascomycota</taxon>
        <taxon>Pezizomycotina</taxon>
        <taxon>Sordariomycetes</taxon>
        <taxon>Lulworthiomycetidae</taxon>
        <taxon>Lulworthiales</taxon>
        <taxon>Lulworthiaceae</taxon>
        <taxon>Zalerion</taxon>
    </lineage>
</organism>
<evidence type="ECO:0000313" key="4">
    <source>
        <dbReference type="EMBL" id="KAJ2905182.1"/>
    </source>
</evidence>
<comment type="caution">
    <text evidence="4">The sequence shown here is derived from an EMBL/GenBank/DDBJ whole genome shotgun (WGS) entry which is preliminary data.</text>
</comment>
<accession>A0AAD5RVM1</accession>
<feature type="region of interest" description="Disordered" evidence="1">
    <location>
        <begin position="172"/>
        <end position="195"/>
    </location>
</feature>
<keyword evidence="5" id="KW-1185">Reference proteome</keyword>